<reference evidence="2 3" key="1">
    <citation type="submission" date="2015-06" db="EMBL/GenBank/DDBJ databases">
        <title>Draft genome sequence of an Alphaproteobacteria species associated to the Mediterranean sponge Oscarella lobularis.</title>
        <authorList>
            <person name="Jourda C."/>
            <person name="Santini S."/>
            <person name="Claverie J.-M."/>
        </authorList>
    </citation>
    <scope>NUCLEOTIDE SEQUENCE [LARGE SCALE GENOMIC DNA]</scope>
    <source>
        <strain evidence="2">IGS</strain>
    </source>
</reference>
<dbReference type="Proteomes" id="UP000037178">
    <property type="component" value="Unassembled WGS sequence"/>
</dbReference>
<keyword evidence="3" id="KW-1185">Reference proteome</keyword>
<dbReference type="OrthoDB" id="9810174at2"/>
<evidence type="ECO:0000313" key="2">
    <source>
        <dbReference type="EMBL" id="KMW56652.1"/>
    </source>
</evidence>
<organism evidence="2 3">
    <name type="scientific">Candidatus Rhodobacter oscarellae</name>
    <dbReference type="NCBI Taxonomy" id="1675527"/>
    <lineage>
        <taxon>Bacteria</taxon>
        <taxon>Pseudomonadati</taxon>
        <taxon>Pseudomonadota</taxon>
        <taxon>Alphaproteobacteria</taxon>
        <taxon>Rhodobacterales</taxon>
        <taxon>Rhodobacter group</taxon>
        <taxon>Rhodobacter</taxon>
    </lineage>
</organism>
<keyword evidence="1" id="KW-0472">Membrane</keyword>
<accession>A0A0J9E1U0</accession>
<sequence length="370" mass="40098">MVDEGESVDLPLSGEEVQKIHELYQAETAKVRSDALGFLRLSGFVAGGLFAALAALIAYFFGSSINEFDDTISAKITRAEADLASFIEEANEKVSGINSEIEERLSETEVALWTDRTIRADIVKRASAAVDHAFESPEVLELIGVNISAIIKDELKARIENEFVRDPTQLDENVATLLTDIALNIIVPQVEAEIDGYRGQRGPIGPIGVRGEPGPAGPQGPRGLPGIDGRNGTDVEIPVGMVAAFLPGEFGSRVCPEGWRQFSEANGRFILGARENKYEPGDRGGEESVKLTPEQMPSHVHKVGWSSSGVLHTITLNGTRGDVPDDRQYRIDFEAEGGQAGRNLLTDQVGGNQPHNNMPPYIALYFCKKD</sequence>
<keyword evidence="1" id="KW-1133">Transmembrane helix</keyword>
<keyword evidence="1" id="KW-0812">Transmembrane</keyword>
<dbReference type="AlphaFoldDB" id="A0A0J9E1U0"/>
<name>A0A0J9E1U0_9RHOB</name>
<dbReference type="InterPro" id="IPR008160">
    <property type="entry name" value="Collagen"/>
</dbReference>
<dbReference type="RefSeq" id="WP_152912426.1">
    <property type="nucleotide sequence ID" value="NZ_LFTY01000002.1"/>
</dbReference>
<proteinExistence type="predicted"/>
<dbReference type="EMBL" id="LFTY01000002">
    <property type="protein sequence ID" value="KMW56652.1"/>
    <property type="molecule type" value="Genomic_DNA"/>
</dbReference>
<feature type="transmembrane region" description="Helical" evidence="1">
    <location>
        <begin position="38"/>
        <end position="61"/>
    </location>
</feature>
<evidence type="ECO:0000256" key="1">
    <source>
        <dbReference type="SAM" id="Phobius"/>
    </source>
</evidence>
<dbReference type="Pfam" id="PF01391">
    <property type="entry name" value="Collagen"/>
    <property type="match status" value="1"/>
</dbReference>
<comment type="caution">
    <text evidence="2">The sequence shown here is derived from an EMBL/GenBank/DDBJ whole genome shotgun (WGS) entry which is preliminary data.</text>
</comment>
<evidence type="ECO:0000313" key="3">
    <source>
        <dbReference type="Proteomes" id="UP000037178"/>
    </source>
</evidence>
<dbReference type="STRING" id="1675527.AIOL_001606"/>
<gene>
    <name evidence="2" type="ORF">AIOL_001606</name>
</gene>
<protein>
    <submittedName>
        <fullName evidence="2">Phage tail fiber protein</fullName>
    </submittedName>
</protein>
<dbReference type="PATRIC" id="fig|1675527.3.peg.1701"/>
<dbReference type="SUPFAM" id="SSF88874">
    <property type="entry name" value="Receptor-binding domain of short tail fibre protein gp12"/>
    <property type="match status" value="1"/>
</dbReference>